<dbReference type="EMBL" id="RBKU01000001">
    <property type="protein sequence ID" value="RKR83106.1"/>
    <property type="molecule type" value="Genomic_DNA"/>
</dbReference>
<protein>
    <submittedName>
        <fullName evidence="1">Uncharacterized protein</fullName>
    </submittedName>
</protein>
<comment type="caution">
    <text evidence="1">The sequence shown here is derived from an EMBL/GenBank/DDBJ whole genome shotgun (WGS) entry which is preliminary data.</text>
</comment>
<organism evidence="1 2">
    <name type="scientific">Mucilaginibacter gracilis</name>
    <dbReference type="NCBI Taxonomy" id="423350"/>
    <lineage>
        <taxon>Bacteria</taxon>
        <taxon>Pseudomonadati</taxon>
        <taxon>Bacteroidota</taxon>
        <taxon>Sphingobacteriia</taxon>
        <taxon>Sphingobacteriales</taxon>
        <taxon>Sphingobacteriaceae</taxon>
        <taxon>Mucilaginibacter</taxon>
    </lineage>
</organism>
<dbReference type="RefSeq" id="WP_162847090.1">
    <property type="nucleotide sequence ID" value="NZ_RBKU01000001.1"/>
</dbReference>
<accession>A0A495J2A7</accession>
<name>A0A495J2A7_9SPHI</name>
<evidence type="ECO:0000313" key="1">
    <source>
        <dbReference type="EMBL" id="RKR83106.1"/>
    </source>
</evidence>
<dbReference type="AlphaFoldDB" id="A0A495J2A7"/>
<gene>
    <name evidence="1" type="ORF">BDD43_3307</name>
</gene>
<keyword evidence="2" id="KW-1185">Reference proteome</keyword>
<evidence type="ECO:0000313" key="2">
    <source>
        <dbReference type="Proteomes" id="UP000268007"/>
    </source>
</evidence>
<proteinExistence type="predicted"/>
<reference evidence="1 2" key="1">
    <citation type="submission" date="2018-10" db="EMBL/GenBank/DDBJ databases">
        <title>Genomic Encyclopedia of Archaeal and Bacterial Type Strains, Phase II (KMG-II): from individual species to whole genera.</title>
        <authorList>
            <person name="Goeker M."/>
        </authorList>
    </citation>
    <scope>NUCLEOTIDE SEQUENCE [LARGE SCALE GENOMIC DNA]</scope>
    <source>
        <strain evidence="1 2">DSM 18602</strain>
    </source>
</reference>
<dbReference type="Proteomes" id="UP000268007">
    <property type="component" value="Unassembled WGS sequence"/>
</dbReference>
<sequence>MKKEDFKLHYMTLEEAFQIIELNPINAKQIGLDAPCITNVAKPFRKNKK</sequence>